<organism evidence="1 2">
    <name type="scientific">Hydrogenobacter hydrogenophilus</name>
    <dbReference type="NCBI Taxonomy" id="35835"/>
    <lineage>
        <taxon>Bacteria</taxon>
        <taxon>Pseudomonadati</taxon>
        <taxon>Aquificota</taxon>
        <taxon>Aquificia</taxon>
        <taxon>Aquificales</taxon>
        <taxon>Aquificaceae</taxon>
        <taxon>Hydrogenobacter</taxon>
    </lineage>
</organism>
<proteinExistence type="predicted"/>
<protein>
    <submittedName>
        <fullName evidence="1">Uncharacterized protein</fullName>
    </submittedName>
</protein>
<name>A0A285NW80_9AQUI</name>
<gene>
    <name evidence="1" type="ORF">SAMN06265353_0858</name>
</gene>
<dbReference type="AlphaFoldDB" id="A0A285NW80"/>
<evidence type="ECO:0000313" key="1">
    <source>
        <dbReference type="EMBL" id="SNZ13699.1"/>
    </source>
</evidence>
<dbReference type="RefSeq" id="WP_096601551.1">
    <property type="nucleotide sequence ID" value="NZ_OBEN01000003.1"/>
</dbReference>
<keyword evidence="2" id="KW-1185">Reference proteome</keyword>
<dbReference type="EMBL" id="OBEN01000003">
    <property type="protein sequence ID" value="SNZ13699.1"/>
    <property type="molecule type" value="Genomic_DNA"/>
</dbReference>
<reference evidence="2" key="1">
    <citation type="submission" date="2017-09" db="EMBL/GenBank/DDBJ databases">
        <authorList>
            <person name="Varghese N."/>
            <person name="Submissions S."/>
        </authorList>
    </citation>
    <scope>NUCLEOTIDE SEQUENCE [LARGE SCALE GENOMIC DNA]</scope>
    <source>
        <strain evidence="2">DSM 2913</strain>
    </source>
</reference>
<accession>A0A285NW80</accession>
<sequence length="140" mass="16724">MTKVWGFEDIESAREYLAKYLLNYIHMELETLPKEEWEKTLTTWAKICMFASTLLNKKDQEREELYKKHNFDQVMIGIAEDVRHTLLGAYSLGILKDGEKPYQVIPKGVDLVLQKEELLTSYSLRKEVLDYIRDFFRRKR</sequence>
<dbReference type="Proteomes" id="UP000218627">
    <property type="component" value="Unassembled WGS sequence"/>
</dbReference>
<evidence type="ECO:0000313" key="2">
    <source>
        <dbReference type="Proteomes" id="UP000218627"/>
    </source>
</evidence>
<dbReference type="OrthoDB" id="13956at2"/>